<accession>A0ABY9TKW7</accession>
<evidence type="ECO:0000259" key="2">
    <source>
        <dbReference type="PROSITE" id="PS51084"/>
    </source>
</evidence>
<dbReference type="InterPro" id="IPR026026">
    <property type="entry name" value="HIT_Hint"/>
</dbReference>
<dbReference type="InterPro" id="IPR011146">
    <property type="entry name" value="HIT-like"/>
</dbReference>
<dbReference type="Gene3D" id="3.30.428.10">
    <property type="entry name" value="HIT-like"/>
    <property type="match status" value="1"/>
</dbReference>
<dbReference type="Proteomes" id="UP001248581">
    <property type="component" value="Chromosome"/>
</dbReference>
<protein>
    <submittedName>
        <fullName evidence="3">HIT domain-containing protein</fullName>
    </submittedName>
</protein>
<dbReference type="Pfam" id="PF01230">
    <property type="entry name" value="HIT"/>
    <property type="match status" value="1"/>
</dbReference>
<feature type="domain" description="HIT" evidence="2">
    <location>
        <begin position="38"/>
        <end position="106"/>
    </location>
</feature>
<comment type="caution">
    <text evidence="1">Lacks conserved residue(s) required for the propagation of feature annotation.</text>
</comment>
<evidence type="ECO:0000256" key="1">
    <source>
        <dbReference type="PROSITE-ProRule" id="PRU00464"/>
    </source>
</evidence>
<keyword evidence="4" id="KW-1185">Reference proteome</keyword>
<gene>
    <name evidence="3" type="ORF">RI845_04685</name>
</gene>
<dbReference type="InterPro" id="IPR036265">
    <property type="entry name" value="HIT-like_sf"/>
</dbReference>
<dbReference type="PIRSF" id="PIRSF000714">
    <property type="entry name" value="HIT"/>
    <property type="match status" value="1"/>
</dbReference>
<dbReference type="PROSITE" id="PS51084">
    <property type="entry name" value="HIT_2"/>
    <property type="match status" value="1"/>
</dbReference>
<sequence length="145" mass="16854">MSDDFELHSDLQRDGIEIANLPLCKLLLCNDSNYPWFIMVPRRTDVKDIYQLEWQDQLQFLNESSAVSEILMQCFNGEKMNVAALGNMTPQLHIHHIVRFKDDPSWPKPIWGQLPLKPYEESELQLLKQKLLPMLEEVIGSNTTS</sequence>
<evidence type="ECO:0000313" key="4">
    <source>
        <dbReference type="Proteomes" id="UP001248581"/>
    </source>
</evidence>
<organism evidence="3 4">
    <name type="scientific">Thalassotalea nanhaiensis</name>
    <dbReference type="NCBI Taxonomy" id="3065648"/>
    <lineage>
        <taxon>Bacteria</taxon>
        <taxon>Pseudomonadati</taxon>
        <taxon>Pseudomonadota</taxon>
        <taxon>Gammaproteobacteria</taxon>
        <taxon>Alteromonadales</taxon>
        <taxon>Colwelliaceae</taxon>
        <taxon>Thalassotalea</taxon>
    </lineage>
</organism>
<reference evidence="4" key="1">
    <citation type="submission" date="2023-09" db="EMBL/GenBank/DDBJ databases">
        <authorList>
            <person name="Li S."/>
            <person name="Li X."/>
            <person name="Zhang C."/>
            <person name="Zhao Z."/>
        </authorList>
    </citation>
    <scope>NUCLEOTIDE SEQUENCE [LARGE SCALE GENOMIC DNA]</scope>
    <source>
        <strain evidence="4">SQ345</strain>
    </source>
</reference>
<name>A0ABY9TKW7_9GAMM</name>
<dbReference type="EMBL" id="CP134146">
    <property type="protein sequence ID" value="WNC69445.1"/>
    <property type="molecule type" value="Genomic_DNA"/>
</dbReference>
<evidence type="ECO:0000313" key="3">
    <source>
        <dbReference type="EMBL" id="WNC69445.1"/>
    </source>
</evidence>
<dbReference type="RefSeq" id="WP_348388588.1">
    <property type="nucleotide sequence ID" value="NZ_CP134146.1"/>
</dbReference>
<proteinExistence type="predicted"/>
<dbReference type="SUPFAM" id="SSF54197">
    <property type="entry name" value="HIT-like"/>
    <property type="match status" value="1"/>
</dbReference>